<gene>
    <name evidence="1" type="ORF">NEMBOFW57_004802</name>
</gene>
<sequence>MDTDILALIQLLNSRYIAHDKIFDFGRKAQYFTTDVISRLAFGKPFGFLAADSDVYKHIDIMERQLPLSGFIATFPGLIEAFSWPLLRSLVPSPKDKVGLGRLMGIAKATAAERFGPNKMVQKDMLGSFVARGLTQEEAEAEIMLQV</sequence>
<name>A0AAD4HZ07_9PEZI</name>
<reference evidence="1" key="1">
    <citation type="submission" date="2023-02" db="EMBL/GenBank/DDBJ databases">
        <authorList>
            <person name="Palmer J.M."/>
        </authorList>
    </citation>
    <scope>NUCLEOTIDE SEQUENCE</scope>
    <source>
        <strain evidence="1">FW57</strain>
    </source>
</reference>
<protein>
    <recommendedName>
        <fullName evidence="3">Cytochrome P450</fullName>
    </recommendedName>
</protein>
<dbReference type="SUPFAM" id="SSF48264">
    <property type="entry name" value="Cytochrome P450"/>
    <property type="match status" value="1"/>
</dbReference>
<comment type="caution">
    <text evidence="1">The sequence shown here is derived from an EMBL/GenBank/DDBJ whole genome shotgun (WGS) entry which is preliminary data.</text>
</comment>
<evidence type="ECO:0000313" key="1">
    <source>
        <dbReference type="EMBL" id="KAG7288451.1"/>
    </source>
</evidence>
<dbReference type="Proteomes" id="UP001197093">
    <property type="component" value="Unassembled WGS sequence"/>
</dbReference>
<dbReference type="Gene3D" id="1.10.630.10">
    <property type="entry name" value="Cytochrome P450"/>
    <property type="match status" value="1"/>
</dbReference>
<dbReference type="GO" id="GO:0005506">
    <property type="term" value="F:iron ion binding"/>
    <property type="evidence" value="ECO:0007669"/>
    <property type="project" value="InterPro"/>
</dbReference>
<dbReference type="AlphaFoldDB" id="A0AAD4HZ07"/>
<organism evidence="1 2">
    <name type="scientific">Staphylotrichum longicolle</name>
    <dbReference type="NCBI Taxonomy" id="669026"/>
    <lineage>
        <taxon>Eukaryota</taxon>
        <taxon>Fungi</taxon>
        <taxon>Dikarya</taxon>
        <taxon>Ascomycota</taxon>
        <taxon>Pezizomycotina</taxon>
        <taxon>Sordariomycetes</taxon>
        <taxon>Sordariomycetidae</taxon>
        <taxon>Sordariales</taxon>
        <taxon>Chaetomiaceae</taxon>
        <taxon>Staphylotrichum</taxon>
    </lineage>
</organism>
<proteinExistence type="predicted"/>
<keyword evidence="2" id="KW-1185">Reference proteome</keyword>
<dbReference type="InterPro" id="IPR036396">
    <property type="entry name" value="Cyt_P450_sf"/>
</dbReference>
<dbReference type="GO" id="GO:0016705">
    <property type="term" value="F:oxidoreductase activity, acting on paired donors, with incorporation or reduction of molecular oxygen"/>
    <property type="evidence" value="ECO:0007669"/>
    <property type="project" value="InterPro"/>
</dbReference>
<accession>A0AAD4HZ07</accession>
<evidence type="ECO:0000313" key="2">
    <source>
        <dbReference type="Proteomes" id="UP001197093"/>
    </source>
</evidence>
<evidence type="ECO:0008006" key="3">
    <source>
        <dbReference type="Google" id="ProtNLM"/>
    </source>
</evidence>
<dbReference type="GO" id="GO:0004497">
    <property type="term" value="F:monooxygenase activity"/>
    <property type="evidence" value="ECO:0007669"/>
    <property type="project" value="InterPro"/>
</dbReference>
<dbReference type="EMBL" id="JAHCVI010000002">
    <property type="protein sequence ID" value="KAG7288451.1"/>
    <property type="molecule type" value="Genomic_DNA"/>
</dbReference>
<dbReference type="GO" id="GO:0020037">
    <property type="term" value="F:heme binding"/>
    <property type="evidence" value="ECO:0007669"/>
    <property type="project" value="InterPro"/>
</dbReference>